<name>A0A511QQ40_9VIBR</name>
<keyword evidence="1" id="KW-0732">Signal</keyword>
<accession>A0A511QQ40</accession>
<evidence type="ECO:0000313" key="2">
    <source>
        <dbReference type="EMBL" id="GEM79454.1"/>
    </source>
</evidence>
<proteinExistence type="predicted"/>
<organism evidence="2 3">
    <name type="scientific">Vibrio superstes NBRC 103154</name>
    <dbReference type="NCBI Taxonomy" id="1219062"/>
    <lineage>
        <taxon>Bacteria</taxon>
        <taxon>Pseudomonadati</taxon>
        <taxon>Pseudomonadota</taxon>
        <taxon>Gammaproteobacteria</taxon>
        <taxon>Vibrionales</taxon>
        <taxon>Vibrionaceae</taxon>
        <taxon>Vibrio</taxon>
    </lineage>
</organism>
<keyword evidence="3" id="KW-1185">Reference proteome</keyword>
<gene>
    <name evidence="2" type="ORF">VSU01S_16990</name>
</gene>
<evidence type="ECO:0000313" key="3">
    <source>
        <dbReference type="Proteomes" id="UP000321113"/>
    </source>
</evidence>
<feature type="chain" id="PRO_5021937319" description="Lipoprotein" evidence="1">
    <location>
        <begin position="21"/>
        <end position="197"/>
    </location>
</feature>
<protein>
    <recommendedName>
        <fullName evidence="4">Lipoprotein</fullName>
    </recommendedName>
</protein>
<reference evidence="2 3" key="1">
    <citation type="submission" date="2019-07" db="EMBL/GenBank/DDBJ databases">
        <title>Whole genome shotgun sequence of Vibrio superstes NBRC 103154.</title>
        <authorList>
            <person name="Hosoyama A."/>
            <person name="Uohara A."/>
            <person name="Ohji S."/>
            <person name="Ichikawa N."/>
        </authorList>
    </citation>
    <scope>NUCLEOTIDE SEQUENCE [LARGE SCALE GENOMIC DNA]</scope>
    <source>
        <strain evidence="2 3">NBRC 103154</strain>
    </source>
</reference>
<dbReference type="PROSITE" id="PS51257">
    <property type="entry name" value="PROKAR_LIPOPROTEIN"/>
    <property type="match status" value="1"/>
</dbReference>
<dbReference type="AlphaFoldDB" id="A0A511QQ40"/>
<dbReference type="Proteomes" id="UP000321113">
    <property type="component" value="Unassembled WGS sequence"/>
</dbReference>
<dbReference type="EMBL" id="BJXK01000006">
    <property type="protein sequence ID" value="GEM79454.1"/>
    <property type="molecule type" value="Genomic_DNA"/>
</dbReference>
<feature type="signal peptide" evidence="1">
    <location>
        <begin position="1"/>
        <end position="20"/>
    </location>
</feature>
<dbReference type="RefSeq" id="WP_119010554.1">
    <property type="nucleotide sequence ID" value="NZ_BJXK01000006.1"/>
</dbReference>
<evidence type="ECO:0000256" key="1">
    <source>
        <dbReference type="SAM" id="SignalP"/>
    </source>
</evidence>
<sequence>MKIKLLLVLAFSLVTVGCQSTNSKSRFAPTVTNVNVTKLGVFVANNFEVEDKLIEELTDENVDVVSVRTSIEFARTNEEMLDYIDKQGVSHVLVVKSSIGKTQKGYVGSFNNSNTDMNVWGNTATASTTGTSTAMFSFDNSASVTAQLLDKKANVLWMSNVNLEAGGALYTHKSAMQNGVVEGIIEELEKSRIVIID</sequence>
<evidence type="ECO:0008006" key="4">
    <source>
        <dbReference type="Google" id="ProtNLM"/>
    </source>
</evidence>
<comment type="caution">
    <text evidence="2">The sequence shown here is derived from an EMBL/GenBank/DDBJ whole genome shotgun (WGS) entry which is preliminary data.</text>
</comment>